<accession>A0A9K3JAD6</accession>
<dbReference type="Proteomes" id="UP000215914">
    <property type="component" value="Unassembled WGS sequence"/>
</dbReference>
<name>A0A9K3JAD6_HELAN</name>
<reference evidence="1" key="1">
    <citation type="journal article" date="2017" name="Nature">
        <title>The sunflower genome provides insights into oil metabolism, flowering and Asterid evolution.</title>
        <authorList>
            <person name="Badouin H."/>
            <person name="Gouzy J."/>
            <person name="Grassa C.J."/>
            <person name="Murat F."/>
            <person name="Staton S.E."/>
            <person name="Cottret L."/>
            <person name="Lelandais-Briere C."/>
            <person name="Owens G.L."/>
            <person name="Carrere S."/>
            <person name="Mayjonade B."/>
            <person name="Legrand L."/>
            <person name="Gill N."/>
            <person name="Kane N.C."/>
            <person name="Bowers J.E."/>
            <person name="Hubner S."/>
            <person name="Bellec A."/>
            <person name="Berard A."/>
            <person name="Berges H."/>
            <person name="Blanchet N."/>
            <person name="Boniface M.C."/>
            <person name="Brunel D."/>
            <person name="Catrice O."/>
            <person name="Chaidir N."/>
            <person name="Claudel C."/>
            <person name="Donnadieu C."/>
            <person name="Faraut T."/>
            <person name="Fievet G."/>
            <person name="Helmstetter N."/>
            <person name="King M."/>
            <person name="Knapp S.J."/>
            <person name="Lai Z."/>
            <person name="Le Paslier M.C."/>
            <person name="Lippi Y."/>
            <person name="Lorenzon L."/>
            <person name="Mandel J.R."/>
            <person name="Marage G."/>
            <person name="Marchand G."/>
            <person name="Marquand E."/>
            <person name="Bret-Mestries E."/>
            <person name="Morien E."/>
            <person name="Nambeesan S."/>
            <person name="Nguyen T."/>
            <person name="Pegot-Espagnet P."/>
            <person name="Pouilly N."/>
            <person name="Raftis F."/>
            <person name="Sallet E."/>
            <person name="Schiex T."/>
            <person name="Thomas J."/>
            <person name="Vandecasteele C."/>
            <person name="Vares D."/>
            <person name="Vear F."/>
            <person name="Vautrin S."/>
            <person name="Crespi M."/>
            <person name="Mangin B."/>
            <person name="Burke J.M."/>
            <person name="Salse J."/>
            <person name="Munos S."/>
            <person name="Vincourt P."/>
            <person name="Rieseberg L.H."/>
            <person name="Langlade N.B."/>
        </authorList>
    </citation>
    <scope>NUCLEOTIDE SEQUENCE</scope>
    <source>
        <tissue evidence="1">Leaves</tissue>
    </source>
</reference>
<reference evidence="1" key="2">
    <citation type="submission" date="2020-06" db="EMBL/GenBank/DDBJ databases">
        <title>Helianthus annuus Genome sequencing and assembly Release 2.</title>
        <authorList>
            <person name="Gouzy J."/>
            <person name="Langlade N."/>
            <person name="Munos S."/>
        </authorList>
    </citation>
    <scope>NUCLEOTIDE SEQUENCE</scope>
    <source>
        <tissue evidence="1">Leaves</tissue>
    </source>
</reference>
<dbReference type="EMBL" id="MNCJ02000319">
    <property type="protein sequence ID" value="KAF5811367.1"/>
    <property type="molecule type" value="Genomic_DNA"/>
</dbReference>
<dbReference type="AlphaFoldDB" id="A0A9K3JAD6"/>
<organism evidence="1 2">
    <name type="scientific">Helianthus annuus</name>
    <name type="common">Common sunflower</name>
    <dbReference type="NCBI Taxonomy" id="4232"/>
    <lineage>
        <taxon>Eukaryota</taxon>
        <taxon>Viridiplantae</taxon>
        <taxon>Streptophyta</taxon>
        <taxon>Embryophyta</taxon>
        <taxon>Tracheophyta</taxon>
        <taxon>Spermatophyta</taxon>
        <taxon>Magnoliopsida</taxon>
        <taxon>eudicotyledons</taxon>
        <taxon>Gunneridae</taxon>
        <taxon>Pentapetalae</taxon>
        <taxon>asterids</taxon>
        <taxon>campanulids</taxon>
        <taxon>Asterales</taxon>
        <taxon>Asteraceae</taxon>
        <taxon>Asteroideae</taxon>
        <taxon>Heliantheae alliance</taxon>
        <taxon>Heliantheae</taxon>
        <taxon>Helianthus</taxon>
    </lineage>
</organism>
<evidence type="ECO:0000313" key="2">
    <source>
        <dbReference type="Proteomes" id="UP000215914"/>
    </source>
</evidence>
<sequence length="54" mass="6264">MMIRLIKFHCQQKDAWSVEVPLVARFGLVTAIEDAYDDFVHEVSPIGDEFDMFC</sequence>
<protein>
    <submittedName>
        <fullName evidence="1">Uncharacterized protein</fullName>
    </submittedName>
</protein>
<comment type="caution">
    <text evidence="1">The sequence shown here is derived from an EMBL/GenBank/DDBJ whole genome shotgun (WGS) entry which is preliminary data.</text>
</comment>
<dbReference type="Gramene" id="mRNA:HanXRQr2_Chr04g0180591">
    <property type="protein sequence ID" value="CDS:HanXRQr2_Chr04g0180591.1"/>
    <property type="gene ID" value="HanXRQr2_Chr04g0180591"/>
</dbReference>
<evidence type="ECO:0000313" key="1">
    <source>
        <dbReference type="EMBL" id="KAF5811367.1"/>
    </source>
</evidence>
<proteinExistence type="predicted"/>
<gene>
    <name evidence="1" type="ORF">HanXRQr2_Chr04g0180591</name>
</gene>
<keyword evidence="2" id="KW-1185">Reference proteome</keyword>